<keyword evidence="7" id="KW-0238">DNA-binding</keyword>
<name>A0A917TTV2_9BACI</name>
<dbReference type="Proteomes" id="UP000618460">
    <property type="component" value="Unassembled WGS sequence"/>
</dbReference>
<evidence type="ECO:0000256" key="6">
    <source>
        <dbReference type="ARBA" id="ARBA00023015"/>
    </source>
</evidence>
<keyword evidence="5 9" id="KW-0862">Zinc</keyword>
<evidence type="ECO:0000256" key="1">
    <source>
        <dbReference type="ARBA" id="ARBA00004496"/>
    </source>
</evidence>
<keyword evidence="10" id="KW-0408">Iron</keyword>
<keyword evidence="4" id="KW-0678">Repressor</keyword>
<dbReference type="PANTHER" id="PTHR33202">
    <property type="entry name" value="ZINC UPTAKE REGULATION PROTEIN"/>
    <property type="match status" value="1"/>
</dbReference>
<keyword evidence="6" id="KW-0805">Transcription regulation</keyword>
<evidence type="ECO:0000313" key="12">
    <source>
        <dbReference type="Proteomes" id="UP000618460"/>
    </source>
</evidence>
<sequence length="136" mass="16278">MKVQEALTVLKDKGYKYTDKREFILTYFSDEDRYRTAKDLLTHMEPNFEGISFDTIYRNLHLFDQLGILESTELNGEKNFRMKCDHHHHHHFICKDCGLTKEIHSCPMDNIQDELNNFMVDDHKFEIYGRCPECQI</sequence>
<evidence type="ECO:0000256" key="3">
    <source>
        <dbReference type="ARBA" id="ARBA00022490"/>
    </source>
</evidence>
<evidence type="ECO:0000256" key="4">
    <source>
        <dbReference type="ARBA" id="ARBA00022491"/>
    </source>
</evidence>
<dbReference type="GO" id="GO:1900376">
    <property type="term" value="P:regulation of secondary metabolite biosynthetic process"/>
    <property type="evidence" value="ECO:0007669"/>
    <property type="project" value="TreeGrafter"/>
</dbReference>
<protein>
    <submittedName>
        <fullName evidence="11">Zinc-specific metallo-regulatory protein</fullName>
    </submittedName>
</protein>
<comment type="similarity">
    <text evidence="2">Belongs to the Fur family.</text>
</comment>
<evidence type="ECO:0000256" key="5">
    <source>
        <dbReference type="ARBA" id="ARBA00022833"/>
    </source>
</evidence>
<dbReference type="Gene3D" id="3.30.1490.190">
    <property type="match status" value="1"/>
</dbReference>
<comment type="subcellular location">
    <subcellularLocation>
        <location evidence="1">Cytoplasm</location>
    </subcellularLocation>
</comment>
<evidence type="ECO:0000256" key="9">
    <source>
        <dbReference type="PIRSR" id="PIRSR602481-1"/>
    </source>
</evidence>
<gene>
    <name evidence="11" type="primary">zur</name>
    <name evidence="11" type="ORF">GCM10011351_22430</name>
</gene>
<feature type="binding site" evidence="10">
    <location>
        <position position="88"/>
    </location>
    <ligand>
        <name>Fe cation</name>
        <dbReference type="ChEBI" id="CHEBI:24875"/>
    </ligand>
</feature>
<accession>A0A917TTV2</accession>
<dbReference type="EMBL" id="BMLG01000013">
    <property type="protein sequence ID" value="GGM35929.1"/>
    <property type="molecule type" value="Genomic_DNA"/>
</dbReference>
<comment type="cofactor">
    <cofactor evidence="9">
        <name>Zn(2+)</name>
        <dbReference type="ChEBI" id="CHEBI:29105"/>
    </cofactor>
    <text evidence="9">Binds 1 zinc ion per subunit.</text>
</comment>
<organism evidence="11 12">
    <name type="scientific">Paraliobacillus quinghaiensis</name>
    <dbReference type="NCBI Taxonomy" id="470815"/>
    <lineage>
        <taxon>Bacteria</taxon>
        <taxon>Bacillati</taxon>
        <taxon>Bacillota</taxon>
        <taxon>Bacilli</taxon>
        <taxon>Bacillales</taxon>
        <taxon>Bacillaceae</taxon>
        <taxon>Paraliobacillus</taxon>
    </lineage>
</organism>
<feature type="binding site" evidence="9">
    <location>
        <position position="97"/>
    </location>
    <ligand>
        <name>Zn(2+)</name>
        <dbReference type="ChEBI" id="CHEBI:29105"/>
    </ligand>
</feature>
<dbReference type="Pfam" id="PF01475">
    <property type="entry name" value="FUR"/>
    <property type="match status" value="1"/>
</dbReference>
<evidence type="ECO:0000256" key="7">
    <source>
        <dbReference type="ARBA" id="ARBA00023125"/>
    </source>
</evidence>
<keyword evidence="8" id="KW-0804">Transcription</keyword>
<dbReference type="GO" id="GO:0000976">
    <property type="term" value="F:transcription cis-regulatory region binding"/>
    <property type="evidence" value="ECO:0007669"/>
    <property type="project" value="TreeGrafter"/>
</dbReference>
<comment type="caution">
    <text evidence="11">The sequence shown here is derived from an EMBL/GenBank/DDBJ whole genome shotgun (WGS) entry which is preliminary data.</text>
</comment>
<feature type="binding site" evidence="9">
    <location>
        <position position="134"/>
    </location>
    <ligand>
        <name>Zn(2+)</name>
        <dbReference type="ChEBI" id="CHEBI:29105"/>
    </ligand>
</feature>
<keyword evidence="12" id="KW-1185">Reference proteome</keyword>
<feature type="binding site" evidence="10">
    <location>
        <position position="123"/>
    </location>
    <ligand>
        <name>Fe cation</name>
        <dbReference type="ChEBI" id="CHEBI:24875"/>
    </ligand>
</feature>
<dbReference type="CDD" id="cd07153">
    <property type="entry name" value="Fur_like"/>
    <property type="match status" value="1"/>
</dbReference>
<feature type="binding site" evidence="9">
    <location>
        <position position="131"/>
    </location>
    <ligand>
        <name>Zn(2+)</name>
        <dbReference type="ChEBI" id="CHEBI:29105"/>
    </ligand>
</feature>
<dbReference type="SUPFAM" id="SSF46785">
    <property type="entry name" value="Winged helix' DNA-binding domain"/>
    <property type="match status" value="1"/>
</dbReference>
<dbReference type="GO" id="GO:0003700">
    <property type="term" value="F:DNA-binding transcription factor activity"/>
    <property type="evidence" value="ECO:0007669"/>
    <property type="project" value="InterPro"/>
</dbReference>
<dbReference type="GO" id="GO:0008270">
    <property type="term" value="F:zinc ion binding"/>
    <property type="evidence" value="ECO:0007669"/>
    <property type="project" value="TreeGrafter"/>
</dbReference>
<dbReference type="RefSeq" id="WP_117155814.1">
    <property type="nucleotide sequence ID" value="NZ_BMLG01000013.1"/>
</dbReference>
<reference evidence="11" key="2">
    <citation type="submission" date="2020-09" db="EMBL/GenBank/DDBJ databases">
        <authorList>
            <person name="Sun Q."/>
            <person name="Zhou Y."/>
        </authorList>
    </citation>
    <scope>NUCLEOTIDE SEQUENCE</scope>
    <source>
        <strain evidence="11">CGMCC 1.6333</strain>
    </source>
</reference>
<keyword evidence="9" id="KW-0479">Metal-binding</keyword>
<dbReference type="GO" id="GO:0045892">
    <property type="term" value="P:negative regulation of DNA-templated transcription"/>
    <property type="evidence" value="ECO:0007669"/>
    <property type="project" value="TreeGrafter"/>
</dbReference>
<evidence type="ECO:0000313" key="11">
    <source>
        <dbReference type="EMBL" id="GGM35929.1"/>
    </source>
</evidence>
<dbReference type="PANTHER" id="PTHR33202:SF1">
    <property type="entry name" value="FERRIC UPTAKE REGULATION PROTEIN"/>
    <property type="match status" value="1"/>
</dbReference>
<comment type="cofactor">
    <cofactor evidence="10">
        <name>Mn(2+)</name>
        <dbReference type="ChEBI" id="CHEBI:29035"/>
    </cofactor>
    <cofactor evidence="10">
        <name>Fe(2+)</name>
        <dbReference type="ChEBI" id="CHEBI:29033"/>
    </cofactor>
    <text evidence="10">Binds 1 Mn(2+) or Fe(2+) ion per subunit.</text>
</comment>
<feature type="binding site" evidence="9">
    <location>
        <position position="94"/>
    </location>
    <ligand>
        <name>Zn(2+)</name>
        <dbReference type="ChEBI" id="CHEBI:29105"/>
    </ligand>
</feature>
<keyword evidence="3" id="KW-0963">Cytoplasm</keyword>
<dbReference type="OrthoDB" id="8659436at2"/>
<dbReference type="InterPro" id="IPR002481">
    <property type="entry name" value="FUR"/>
</dbReference>
<dbReference type="AlphaFoldDB" id="A0A917TTV2"/>
<evidence type="ECO:0000256" key="10">
    <source>
        <dbReference type="PIRSR" id="PIRSR602481-2"/>
    </source>
</evidence>
<evidence type="ECO:0000256" key="8">
    <source>
        <dbReference type="ARBA" id="ARBA00023163"/>
    </source>
</evidence>
<dbReference type="InterPro" id="IPR036388">
    <property type="entry name" value="WH-like_DNA-bd_sf"/>
</dbReference>
<dbReference type="Gene3D" id="1.10.10.10">
    <property type="entry name" value="Winged helix-like DNA-binding domain superfamily/Winged helix DNA-binding domain"/>
    <property type="match status" value="1"/>
</dbReference>
<dbReference type="InterPro" id="IPR036390">
    <property type="entry name" value="WH_DNA-bd_sf"/>
</dbReference>
<reference evidence="11" key="1">
    <citation type="journal article" date="2014" name="Int. J. Syst. Evol. Microbiol.">
        <title>Complete genome sequence of Corynebacterium casei LMG S-19264T (=DSM 44701T), isolated from a smear-ripened cheese.</title>
        <authorList>
            <consortium name="US DOE Joint Genome Institute (JGI-PGF)"/>
            <person name="Walter F."/>
            <person name="Albersmeier A."/>
            <person name="Kalinowski J."/>
            <person name="Ruckert C."/>
        </authorList>
    </citation>
    <scope>NUCLEOTIDE SEQUENCE</scope>
    <source>
        <strain evidence="11">CGMCC 1.6333</strain>
    </source>
</reference>
<evidence type="ECO:0000256" key="2">
    <source>
        <dbReference type="ARBA" id="ARBA00007957"/>
    </source>
</evidence>
<dbReference type="InterPro" id="IPR043135">
    <property type="entry name" value="Fur_C"/>
</dbReference>
<proteinExistence type="inferred from homology"/>
<dbReference type="GO" id="GO:0005737">
    <property type="term" value="C:cytoplasm"/>
    <property type="evidence" value="ECO:0007669"/>
    <property type="project" value="UniProtKB-SubCell"/>
</dbReference>